<keyword evidence="6" id="KW-1185">Reference proteome</keyword>
<sequence length="368" mass="37789">MSHMEDDFAATTTIGDRVAPPTPAPRKSTTGPRGPVFGVPPKLEPFTLLAKSARGASAAALISQACAAPGVYVFSELLSLPSIADLKNHEQHKASYELLEIFAYGTWGEYVEKQVSHSLPSLNKAQETKLKHLTILSLALSSRIIPYTHLLTSLSLPPTAIPALEDLLIEAFYANILKGRLDQREGRLQVLSSIGRDVRPAVTLPVPSAAEGEPMEVDAPAPEVSEGAGGAPSIAHLTASLTSWLSTIRTLLTSLETHLHSTAATSLAEAEAVQQQNAQIEKMVQEVAAKSGKGKGESGEGGGGGGWKEGIMGGVGKVLGSVSGGGAGGGEGDVEMDDGAGGGVGGKGGPKSPSNGGGGAGRQRKRGR</sequence>
<evidence type="ECO:0000256" key="3">
    <source>
        <dbReference type="SAM" id="MobiDB-lite"/>
    </source>
</evidence>
<feature type="region of interest" description="Disordered" evidence="3">
    <location>
        <begin position="285"/>
        <end position="368"/>
    </location>
</feature>
<dbReference type="Proteomes" id="UP000193467">
    <property type="component" value="Unassembled WGS sequence"/>
</dbReference>
<gene>
    <name evidence="5" type="ORF">BCR35DRAFT_276155</name>
</gene>
<dbReference type="InterPro" id="IPR045237">
    <property type="entry name" value="COPS7/eIF3m"/>
</dbReference>
<feature type="domain" description="PCI" evidence="4">
    <location>
        <begin position="25"/>
        <end position="195"/>
    </location>
</feature>
<evidence type="ECO:0000256" key="1">
    <source>
        <dbReference type="ARBA" id="ARBA00008482"/>
    </source>
</evidence>
<evidence type="ECO:0000313" key="5">
    <source>
        <dbReference type="EMBL" id="ORY89057.1"/>
    </source>
</evidence>
<proteinExistence type="inferred from homology"/>
<comment type="caution">
    <text evidence="5">The sequence shown here is derived from an EMBL/GenBank/DDBJ whole genome shotgun (WGS) entry which is preliminary data.</text>
</comment>
<dbReference type="InterPro" id="IPR000717">
    <property type="entry name" value="PCI_dom"/>
</dbReference>
<organism evidence="5 6">
    <name type="scientific">Leucosporidium creatinivorum</name>
    <dbReference type="NCBI Taxonomy" id="106004"/>
    <lineage>
        <taxon>Eukaryota</taxon>
        <taxon>Fungi</taxon>
        <taxon>Dikarya</taxon>
        <taxon>Basidiomycota</taxon>
        <taxon>Pucciniomycotina</taxon>
        <taxon>Microbotryomycetes</taxon>
        <taxon>Leucosporidiales</taxon>
        <taxon>Leucosporidium</taxon>
    </lineage>
</organism>
<name>A0A1Y2FYB7_9BASI</name>
<dbReference type="EMBL" id="MCGR01000007">
    <property type="protein sequence ID" value="ORY89057.1"/>
    <property type="molecule type" value="Genomic_DNA"/>
</dbReference>
<evidence type="ECO:0000256" key="2">
    <source>
        <dbReference type="ARBA" id="ARBA00022790"/>
    </source>
</evidence>
<dbReference type="OrthoDB" id="10265275at2759"/>
<dbReference type="PROSITE" id="PS50250">
    <property type="entry name" value="PCI"/>
    <property type="match status" value="1"/>
</dbReference>
<feature type="region of interest" description="Disordered" evidence="3">
    <location>
        <begin position="1"/>
        <end position="36"/>
    </location>
</feature>
<dbReference type="GO" id="GO:0008180">
    <property type="term" value="C:COP9 signalosome"/>
    <property type="evidence" value="ECO:0007669"/>
    <property type="project" value="UniProtKB-KW"/>
</dbReference>
<dbReference type="AlphaFoldDB" id="A0A1Y2FYB7"/>
<dbReference type="STRING" id="106004.A0A1Y2FYB7"/>
<dbReference type="Pfam" id="PF22061">
    <property type="entry name" value="CSN7_HB_subdom"/>
    <property type="match status" value="1"/>
</dbReference>
<dbReference type="PANTHER" id="PTHR15350">
    <property type="entry name" value="COP9 SIGNALOSOME COMPLEX SUBUNIT 7/DENDRITIC CELL PROTEIN GA17"/>
    <property type="match status" value="1"/>
</dbReference>
<feature type="compositionally biased region" description="Gly residues" evidence="3">
    <location>
        <begin position="299"/>
        <end position="331"/>
    </location>
</feature>
<keyword evidence="2" id="KW-0736">Signalosome</keyword>
<evidence type="ECO:0000313" key="6">
    <source>
        <dbReference type="Proteomes" id="UP000193467"/>
    </source>
</evidence>
<feature type="compositionally biased region" description="Gly residues" evidence="3">
    <location>
        <begin position="339"/>
        <end position="361"/>
    </location>
</feature>
<protein>
    <recommendedName>
        <fullName evidence="4">PCI domain-containing protein</fullName>
    </recommendedName>
</protein>
<feature type="non-terminal residue" evidence="5">
    <location>
        <position position="368"/>
    </location>
</feature>
<evidence type="ECO:0000259" key="4">
    <source>
        <dbReference type="PROSITE" id="PS50250"/>
    </source>
</evidence>
<reference evidence="5 6" key="1">
    <citation type="submission" date="2016-07" db="EMBL/GenBank/DDBJ databases">
        <title>Pervasive Adenine N6-methylation of Active Genes in Fungi.</title>
        <authorList>
            <consortium name="DOE Joint Genome Institute"/>
            <person name="Mondo S.J."/>
            <person name="Dannebaum R.O."/>
            <person name="Kuo R.C."/>
            <person name="Labutti K."/>
            <person name="Haridas S."/>
            <person name="Kuo A."/>
            <person name="Salamov A."/>
            <person name="Ahrendt S.R."/>
            <person name="Lipzen A."/>
            <person name="Sullivan W."/>
            <person name="Andreopoulos W.B."/>
            <person name="Clum A."/>
            <person name="Lindquist E."/>
            <person name="Daum C."/>
            <person name="Ramamoorthy G.K."/>
            <person name="Gryganskyi A."/>
            <person name="Culley D."/>
            <person name="Magnuson J.K."/>
            <person name="James T.Y."/>
            <person name="O'Malley M.A."/>
            <person name="Stajich J.E."/>
            <person name="Spatafora J.W."/>
            <person name="Visel A."/>
            <person name="Grigoriev I.V."/>
        </authorList>
    </citation>
    <scope>NUCLEOTIDE SEQUENCE [LARGE SCALE GENOMIC DNA]</scope>
    <source>
        <strain evidence="5 6">62-1032</strain>
    </source>
</reference>
<accession>A0A1Y2FYB7</accession>
<dbReference type="InParanoid" id="A0A1Y2FYB7"/>
<comment type="similarity">
    <text evidence="1">Belongs to the CSN7/EIF3M family. CSN7 subfamily.</text>
</comment>
<dbReference type="PANTHER" id="PTHR15350:SF5">
    <property type="entry name" value="COP9 SIGNALOSOME COMPLEX SUBUNIT 7"/>
    <property type="match status" value="1"/>
</dbReference>